<feature type="compositionally biased region" description="Acidic residues" evidence="1">
    <location>
        <begin position="223"/>
        <end position="235"/>
    </location>
</feature>
<dbReference type="Gene3D" id="3.10.20.90">
    <property type="entry name" value="Phosphatidylinositol 3-kinase Catalytic Subunit, Chain A, domain 1"/>
    <property type="match status" value="1"/>
</dbReference>
<protein>
    <recommendedName>
        <fullName evidence="4">Ubiquitin-like domain-containing protein</fullName>
    </recommendedName>
</protein>
<feature type="region of interest" description="Disordered" evidence="1">
    <location>
        <begin position="189"/>
        <end position="253"/>
    </location>
</feature>
<reference evidence="2 3" key="1">
    <citation type="journal article" date="2020" name="Genomics">
        <title>Complete, high-quality genomes from long-read metagenomic sequencing of two wolf lichen thalli reveals enigmatic genome architecture.</title>
        <authorList>
            <person name="McKenzie S.K."/>
            <person name="Walston R.F."/>
            <person name="Allen J.L."/>
        </authorList>
    </citation>
    <scope>NUCLEOTIDE SEQUENCE [LARGE SCALE GENOMIC DNA]</scope>
    <source>
        <strain evidence="2">WasteWater1</strain>
    </source>
</reference>
<dbReference type="EMBL" id="JACCJB010000005">
    <property type="protein sequence ID" value="KAF6227269.1"/>
    <property type="molecule type" value="Genomic_DNA"/>
</dbReference>
<dbReference type="Proteomes" id="UP000593566">
    <property type="component" value="Unassembled WGS sequence"/>
</dbReference>
<comment type="caution">
    <text evidence="2">The sequence shown here is derived from an EMBL/GenBank/DDBJ whole genome shotgun (WGS) entry which is preliminary data.</text>
</comment>
<dbReference type="RefSeq" id="XP_037155577.1">
    <property type="nucleotide sequence ID" value="XM_037299576.1"/>
</dbReference>
<name>A0A8H6FGS3_9LECA</name>
<organism evidence="2 3">
    <name type="scientific">Letharia lupina</name>
    <dbReference type="NCBI Taxonomy" id="560253"/>
    <lineage>
        <taxon>Eukaryota</taxon>
        <taxon>Fungi</taxon>
        <taxon>Dikarya</taxon>
        <taxon>Ascomycota</taxon>
        <taxon>Pezizomycotina</taxon>
        <taxon>Lecanoromycetes</taxon>
        <taxon>OSLEUM clade</taxon>
        <taxon>Lecanoromycetidae</taxon>
        <taxon>Lecanorales</taxon>
        <taxon>Lecanorineae</taxon>
        <taxon>Parmeliaceae</taxon>
        <taxon>Letharia</taxon>
    </lineage>
</organism>
<feature type="region of interest" description="Disordered" evidence="1">
    <location>
        <begin position="116"/>
        <end position="154"/>
    </location>
</feature>
<sequence>MTQFFVQLPAGDTVTLDLDLDTTTVAAVKATVDARLESIWRASGVRILRSDLPFCGIRLRYRNKLLAMDSVLSSCKVGEGSTLYAQWPQNSEKDGRRKRYGNVWNNEPGLERRIREKRGLKRAEREGKSAEKKALRGAAKKRTSKAVEDTTQSALEIGGDDQVLSGCVSNDRPGKKVEVEAEGDCADAAGAGQQDLSEESADEALDEQQAEEGGQEERPTGEVEQDDPFADEDSDKENRESEFAPVVQDRVDDYPAEEWSVFDEGNSGLGMDLLEEVLEF</sequence>
<evidence type="ECO:0008006" key="4">
    <source>
        <dbReference type="Google" id="ProtNLM"/>
    </source>
</evidence>
<evidence type="ECO:0000256" key="1">
    <source>
        <dbReference type="SAM" id="MobiDB-lite"/>
    </source>
</evidence>
<accession>A0A8H6FGS3</accession>
<keyword evidence="3" id="KW-1185">Reference proteome</keyword>
<evidence type="ECO:0000313" key="2">
    <source>
        <dbReference type="EMBL" id="KAF6227269.1"/>
    </source>
</evidence>
<gene>
    <name evidence="2" type="ORF">HO133_008712</name>
</gene>
<proteinExistence type="predicted"/>
<dbReference type="InterPro" id="IPR029071">
    <property type="entry name" value="Ubiquitin-like_domsf"/>
</dbReference>
<evidence type="ECO:0000313" key="3">
    <source>
        <dbReference type="Proteomes" id="UP000593566"/>
    </source>
</evidence>
<dbReference type="AlphaFoldDB" id="A0A8H6FGS3"/>
<dbReference type="GeneID" id="59337107"/>
<dbReference type="SUPFAM" id="SSF54236">
    <property type="entry name" value="Ubiquitin-like"/>
    <property type="match status" value="1"/>
</dbReference>
<feature type="compositionally biased region" description="Acidic residues" evidence="1">
    <location>
        <begin position="196"/>
        <end position="214"/>
    </location>
</feature>
<feature type="compositionally biased region" description="Basic and acidic residues" evidence="1">
    <location>
        <begin position="121"/>
        <end position="134"/>
    </location>
</feature>